<dbReference type="EMBL" id="CAJDYZ010002709">
    <property type="protein sequence ID" value="CAD1469640.1"/>
    <property type="molecule type" value="Genomic_DNA"/>
</dbReference>
<evidence type="ECO:0000256" key="1">
    <source>
        <dbReference type="ARBA" id="ARBA00001933"/>
    </source>
</evidence>
<dbReference type="FunFam" id="3.40.640.10:FF:000016">
    <property type="entry name" value="Glutamate decarboxylase like 1"/>
    <property type="match status" value="1"/>
</dbReference>
<name>A0A6V7GW83_9HYME</name>
<comment type="cofactor">
    <cofactor evidence="1 7 8">
        <name>pyridoxal 5'-phosphate</name>
        <dbReference type="ChEBI" id="CHEBI:597326"/>
    </cofactor>
</comment>
<evidence type="ECO:0000256" key="5">
    <source>
        <dbReference type="ARBA" id="ARBA00022898"/>
    </source>
</evidence>
<dbReference type="PANTHER" id="PTHR45677:SF12">
    <property type="entry name" value="BLACK, ISOFORM A"/>
    <property type="match status" value="1"/>
</dbReference>
<evidence type="ECO:0000313" key="10">
    <source>
        <dbReference type="Proteomes" id="UP000752696"/>
    </source>
</evidence>
<dbReference type="GO" id="GO:0019752">
    <property type="term" value="P:carboxylic acid metabolic process"/>
    <property type="evidence" value="ECO:0007669"/>
    <property type="project" value="InterPro"/>
</dbReference>
<dbReference type="PANTHER" id="PTHR45677">
    <property type="entry name" value="GLUTAMATE DECARBOXYLASE-RELATED"/>
    <property type="match status" value="1"/>
</dbReference>
<keyword evidence="4" id="KW-0210">Decarboxylase</keyword>
<dbReference type="InterPro" id="IPR015424">
    <property type="entry name" value="PyrdxlP-dep_Trfase"/>
</dbReference>
<evidence type="ECO:0000256" key="7">
    <source>
        <dbReference type="PIRSR" id="PIRSR602129-50"/>
    </source>
</evidence>
<feature type="modified residue" description="N6-(pyridoxal phosphate)lysine" evidence="7">
    <location>
        <position position="362"/>
    </location>
</feature>
<evidence type="ECO:0008006" key="11">
    <source>
        <dbReference type="Google" id="ProtNLM"/>
    </source>
</evidence>
<protein>
    <recommendedName>
        <fullName evidence="11">Cysteine sulfinic acid decarboxylase</fullName>
    </recommendedName>
</protein>
<accession>A0A6V7GW83</accession>
<comment type="caution">
    <text evidence="9">The sequence shown here is derived from an EMBL/GenBank/DDBJ whole genome shotgun (WGS) entry which is preliminary data.</text>
</comment>
<dbReference type="Pfam" id="PF00282">
    <property type="entry name" value="Pyridoxal_deC"/>
    <property type="match status" value="1"/>
</dbReference>
<dbReference type="Proteomes" id="UP000752696">
    <property type="component" value="Unassembled WGS sequence"/>
</dbReference>
<keyword evidence="5 7" id="KW-0663">Pyridoxal phosphate</keyword>
<dbReference type="AlphaFoldDB" id="A0A6V7GW83"/>
<evidence type="ECO:0000256" key="6">
    <source>
        <dbReference type="ARBA" id="ARBA00023239"/>
    </source>
</evidence>
<dbReference type="GO" id="GO:0030170">
    <property type="term" value="F:pyridoxal phosphate binding"/>
    <property type="evidence" value="ECO:0007669"/>
    <property type="project" value="InterPro"/>
</dbReference>
<dbReference type="InterPro" id="IPR015421">
    <property type="entry name" value="PyrdxlP-dep_Trfase_major"/>
</dbReference>
<dbReference type="CDD" id="cd06450">
    <property type="entry name" value="DOPA_deC_like"/>
    <property type="match status" value="1"/>
</dbReference>
<dbReference type="OrthoDB" id="392571at2759"/>
<dbReference type="SUPFAM" id="SSF53383">
    <property type="entry name" value="PLP-dependent transferases"/>
    <property type="match status" value="1"/>
</dbReference>
<gene>
    <name evidence="9" type="ORF">MHI_LOCUS140530</name>
</gene>
<proteinExistence type="inferred from homology"/>
<dbReference type="Gene3D" id="3.90.1150.170">
    <property type="match status" value="1"/>
</dbReference>
<keyword evidence="6 8" id="KW-0456">Lyase</keyword>
<evidence type="ECO:0000256" key="2">
    <source>
        <dbReference type="ARBA" id="ARBA00009533"/>
    </source>
</evidence>
<organism evidence="9 10">
    <name type="scientific">Heterotrigona itama</name>
    <dbReference type="NCBI Taxonomy" id="395501"/>
    <lineage>
        <taxon>Eukaryota</taxon>
        <taxon>Metazoa</taxon>
        <taxon>Ecdysozoa</taxon>
        <taxon>Arthropoda</taxon>
        <taxon>Hexapoda</taxon>
        <taxon>Insecta</taxon>
        <taxon>Pterygota</taxon>
        <taxon>Neoptera</taxon>
        <taxon>Endopterygota</taxon>
        <taxon>Hymenoptera</taxon>
        <taxon>Apocrita</taxon>
        <taxon>Aculeata</taxon>
        <taxon>Apoidea</taxon>
        <taxon>Anthophila</taxon>
        <taxon>Apidae</taxon>
        <taxon>Heterotrigona</taxon>
    </lineage>
</organism>
<dbReference type="GO" id="GO:0016831">
    <property type="term" value="F:carboxy-lyase activity"/>
    <property type="evidence" value="ECO:0007669"/>
    <property type="project" value="UniProtKB-KW"/>
</dbReference>
<keyword evidence="10" id="KW-1185">Reference proteome</keyword>
<sequence>MPANEETLSVSSDRMRNNFLGKVCDNGLQSSPARVFSDDDEEDGQNCCPESIINEDSEENCNYKSLPVREVHEKFMKSFVDLLLEEAVFEGTSRKNKVVEWMEPAALQSAIDLKLSDQGSSHKKLATLARNVIKYSVKTGHPRFINQLYSSVDPYGLLGQWLTDALNPSVYTYEVSPVFSLMEEEILYEMRKIVGWKDGRGEGMFCPGGSIANGYAINLARHYRFPELKELGLSSAGRLIIFTSRDSHYSVKKLSAFLGLGTNNVYEIKTDSRGKMCVIDLEAQIKKALDEGAVPLMVSATAGTTVLGAFDPLKEIAVICKKYSLWFHVDAAWGGGALMSKKHRYLLAGVELADSVTWNPHKLLAAPQQCSTLLLRHESLLQAAHGSKASYLFQPDKFYNISFDSGDKHIQCGRKADVLKFWFMWKAKGTRGLEKHVDRVFELARYFTNYIRHREGFKLMLEPECTNVCFWYVPPSKRHLQGDELSKALQKIGPTVKERMMKKGSMLITYQPLHELPNFFRLVLQNSGLTEADMRFFAEEIERLAVDL</sequence>
<evidence type="ECO:0000256" key="8">
    <source>
        <dbReference type="RuleBase" id="RU000382"/>
    </source>
</evidence>
<comment type="subunit">
    <text evidence="3">Homodimer.</text>
</comment>
<evidence type="ECO:0000256" key="4">
    <source>
        <dbReference type="ARBA" id="ARBA00022793"/>
    </source>
</evidence>
<dbReference type="GO" id="GO:0005737">
    <property type="term" value="C:cytoplasm"/>
    <property type="evidence" value="ECO:0007669"/>
    <property type="project" value="TreeGrafter"/>
</dbReference>
<dbReference type="Gene3D" id="3.40.640.10">
    <property type="entry name" value="Type I PLP-dependent aspartate aminotransferase-like (Major domain)"/>
    <property type="match status" value="1"/>
</dbReference>
<dbReference type="InterPro" id="IPR002129">
    <property type="entry name" value="PyrdxlP-dep_de-COase"/>
</dbReference>
<evidence type="ECO:0000313" key="9">
    <source>
        <dbReference type="EMBL" id="CAD1469640.1"/>
    </source>
</evidence>
<comment type="similarity">
    <text evidence="2 8">Belongs to the group II decarboxylase family.</text>
</comment>
<reference evidence="9" key="1">
    <citation type="submission" date="2020-07" db="EMBL/GenBank/DDBJ databases">
        <authorList>
            <person name="Nazaruddin N."/>
        </authorList>
    </citation>
    <scope>NUCLEOTIDE SEQUENCE</scope>
</reference>
<evidence type="ECO:0000256" key="3">
    <source>
        <dbReference type="ARBA" id="ARBA00011738"/>
    </source>
</evidence>